<protein>
    <submittedName>
        <fullName evidence="2">ER membrane protein complex subunit 1</fullName>
    </submittedName>
</protein>
<sequence>MKLLYLLLISLLFPEVAGLYEDQVGKFDWRARHIGCPNKILLGRTKNGNDYLIASSKRNALASINVNSGDIEWRQINEIDAEKYPIFVTHELTEKTQAYVATLINNGEHIRVFNQENGILKWQHRINIQAKKFNRLLLTDKLVVLLSDSTVTGYSASRGLQRFTTTLPVDSLTFLDIVKVDDNSAIITAVFGTVIKLFTLDFTGGTASGFSQVSLKSVAKKCVLSEKALACLDAAGSISVIDVTLKSPIVSELSLAGYSDVYGLSNIKDDAGHFVVLSSSNLIVYKLESHKPIEILKTSFSRVFDGALNVESRSKIFAVYFDLQRIIKFYDLSNGKEMFSRKLEPLQQAPIERIAVLPTHELIQLVTIRKDCRMDLYEINLNEEKVNLEWSRFEGLATISSVEMVDLPLSESQTRIETEFSAKDLNIIKAFFVRITTQIEEIRRSILGFVDRFIASGELLKRSDVSITIVIKYLFGDDTALRQMQKPRPGSASVSDLALERDYFNLRKVIVASTLSGSLYGINNEDGSILWTLYVGDDVMPLKTQLGDNKMPLFIQRGTAYYQYSSQAVVAFGLKNSQRARLIVFNPITGELVNTFDRDGIKRIELLPFVDSEMLHPLFTIDSKSKNEIFPAANDVIFQHPVSIFSFDIDSGKIWGDYLDLNTLKLTSLWKVKLNFTPKEKFVFVAGKPSNQKTHSQGKVLGDRAVLYKYVNPNLVAALSFDSETSILSVYMIDAFTGQILHTARHSKVRPPFHAVHCENFLVYTLWNDKNRRTELGVIELFEGLDQTNAERFNSLSTTKRPLEVISKSFIFSQGVSAIQASDTEQGLSTRSLIIAMPFGGILEISRRFVDARRPLEMTADLREEMIVPYMPELPVATEELINYNQSVSHIHGIKTAPSGLESTSLTFAYGMDLFYTRVTPSGTFDILKDDFDYVFISFVMISLIVMSFVVKRFWRVTSIRQAWT</sequence>
<proteinExistence type="predicted"/>
<dbReference type="WBParaSite" id="PS1159_v2.g539.t1">
    <property type="protein sequence ID" value="PS1159_v2.g539.t1"/>
    <property type="gene ID" value="PS1159_v2.g539"/>
</dbReference>
<dbReference type="Proteomes" id="UP000887580">
    <property type="component" value="Unplaced"/>
</dbReference>
<accession>A0AC35GIN5</accession>
<reference evidence="2" key="1">
    <citation type="submission" date="2022-11" db="UniProtKB">
        <authorList>
            <consortium name="WormBaseParasite"/>
        </authorList>
    </citation>
    <scope>IDENTIFICATION</scope>
</reference>
<evidence type="ECO:0000313" key="1">
    <source>
        <dbReference type="Proteomes" id="UP000887580"/>
    </source>
</evidence>
<name>A0AC35GIN5_9BILA</name>
<organism evidence="1 2">
    <name type="scientific">Panagrolaimus sp. PS1159</name>
    <dbReference type="NCBI Taxonomy" id="55785"/>
    <lineage>
        <taxon>Eukaryota</taxon>
        <taxon>Metazoa</taxon>
        <taxon>Ecdysozoa</taxon>
        <taxon>Nematoda</taxon>
        <taxon>Chromadorea</taxon>
        <taxon>Rhabditida</taxon>
        <taxon>Tylenchina</taxon>
        <taxon>Panagrolaimomorpha</taxon>
        <taxon>Panagrolaimoidea</taxon>
        <taxon>Panagrolaimidae</taxon>
        <taxon>Panagrolaimus</taxon>
    </lineage>
</organism>
<evidence type="ECO:0000313" key="2">
    <source>
        <dbReference type="WBParaSite" id="PS1159_v2.g539.t1"/>
    </source>
</evidence>